<keyword evidence="4" id="KW-1185">Reference proteome</keyword>
<sequence length="294" mass="31721">MTSKDEFSERLAQSATQRPAAVSLFRARQVPVRGIVEPGRADGPIEVFSPPQPAPHRPEKVWAALSAVMPDSARMAGNGLFTDAAQNEVTARFDILRTRMLQAMAERGWKKIAVTSPTHGCGKSLVAANLALSVARLPAARAVLVDLELRHPDLARLFDLPAAPLTELLSGEQPVESHLRRIGDNLALALNGEAVPRAAETLMDPASRGTLKAIIDHLDPTVMILDLPPALGSDDVLSVLPEVDAVLLVADGTRTTADDIRACERLFNGVVPFLGVVLNRAEDRTARRYRYGKT</sequence>
<accession>A0ABU8BSX6</accession>
<evidence type="ECO:0000313" key="3">
    <source>
        <dbReference type="EMBL" id="MEH7827772.1"/>
    </source>
</evidence>
<dbReference type="Gene3D" id="3.40.50.300">
    <property type="entry name" value="P-loop containing nucleotide triphosphate hydrolases"/>
    <property type="match status" value="1"/>
</dbReference>
<dbReference type="Pfam" id="PF10609">
    <property type="entry name" value="ParA"/>
    <property type="match status" value="1"/>
</dbReference>
<keyword evidence="1" id="KW-0547">Nucleotide-binding</keyword>
<evidence type="ECO:0000256" key="1">
    <source>
        <dbReference type="ARBA" id="ARBA00022741"/>
    </source>
</evidence>
<dbReference type="GO" id="GO:0004715">
    <property type="term" value="F:non-membrane spanning protein tyrosine kinase activity"/>
    <property type="evidence" value="ECO:0007669"/>
    <property type="project" value="UniProtKB-EC"/>
</dbReference>
<dbReference type="InterPro" id="IPR050445">
    <property type="entry name" value="Bact_polysacc_biosynth/exp"/>
</dbReference>
<protein>
    <submittedName>
        <fullName evidence="3">CpsD/CapB family tyrosine-protein kinase</fullName>
        <ecNumber evidence="3">2.7.10.2</ecNumber>
    </submittedName>
</protein>
<reference evidence="3" key="1">
    <citation type="submission" date="2024-02" db="EMBL/GenBank/DDBJ databases">
        <title>Genome sequences of strain Gemmobacter sp. JM10B15.</title>
        <authorList>
            <person name="Zhang M."/>
        </authorList>
    </citation>
    <scope>NUCLEOTIDE SEQUENCE</scope>
    <source>
        <strain evidence="3">JM10B15</strain>
    </source>
</reference>
<dbReference type="InterPro" id="IPR033756">
    <property type="entry name" value="YlxH/NBP35"/>
</dbReference>
<dbReference type="InterPro" id="IPR027417">
    <property type="entry name" value="P-loop_NTPase"/>
</dbReference>
<comment type="caution">
    <text evidence="3">The sequence shown here is derived from an EMBL/GenBank/DDBJ whole genome shotgun (WGS) entry which is preliminary data.</text>
</comment>
<keyword evidence="3" id="KW-0808">Transferase</keyword>
<dbReference type="InterPro" id="IPR005702">
    <property type="entry name" value="Wzc-like_C"/>
</dbReference>
<dbReference type="EMBL" id="JBALHR010000003">
    <property type="protein sequence ID" value="MEH7827772.1"/>
    <property type="molecule type" value="Genomic_DNA"/>
</dbReference>
<dbReference type="CDD" id="cd05387">
    <property type="entry name" value="BY-kinase"/>
    <property type="match status" value="1"/>
</dbReference>
<name>A0ABU8BSX6_9RHOB</name>
<dbReference type="Proteomes" id="UP001431963">
    <property type="component" value="Unassembled WGS sequence"/>
</dbReference>
<dbReference type="RefSeq" id="WP_335421081.1">
    <property type="nucleotide sequence ID" value="NZ_JBALHR010000003.1"/>
</dbReference>
<keyword evidence="3" id="KW-0418">Kinase</keyword>
<organism evidence="3 4">
    <name type="scientific">Gemmobacter denitrificans</name>
    <dbReference type="NCBI Taxonomy" id="3123040"/>
    <lineage>
        <taxon>Bacteria</taxon>
        <taxon>Pseudomonadati</taxon>
        <taxon>Pseudomonadota</taxon>
        <taxon>Alphaproteobacteria</taxon>
        <taxon>Rhodobacterales</taxon>
        <taxon>Paracoccaceae</taxon>
        <taxon>Gemmobacter</taxon>
    </lineage>
</organism>
<keyword evidence="2" id="KW-0067">ATP-binding</keyword>
<dbReference type="PANTHER" id="PTHR32309">
    <property type="entry name" value="TYROSINE-PROTEIN KINASE"/>
    <property type="match status" value="1"/>
</dbReference>
<evidence type="ECO:0000256" key="2">
    <source>
        <dbReference type="ARBA" id="ARBA00022840"/>
    </source>
</evidence>
<evidence type="ECO:0000313" key="4">
    <source>
        <dbReference type="Proteomes" id="UP001431963"/>
    </source>
</evidence>
<dbReference type="PANTHER" id="PTHR32309:SF31">
    <property type="entry name" value="CAPSULAR EXOPOLYSACCHARIDE FAMILY"/>
    <property type="match status" value="1"/>
</dbReference>
<dbReference type="SUPFAM" id="SSF52540">
    <property type="entry name" value="P-loop containing nucleoside triphosphate hydrolases"/>
    <property type="match status" value="1"/>
</dbReference>
<dbReference type="EC" id="2.7.10.2" evidence="3"/>
<gene>
    <name evidence="3" type="ORF">V6590_06405</name>
</gene>
<proteinExistence type="predicted"/>